<dbReference type="Gene3D" id="3.40.50.300">
    <property type="entry name" value="P-loop containing nucleotide triphosphate hydrolases"/>
    <property type="match status" value="1"/>
</dbReference>
<dbReference type="InterPro" id="IPR036627">
    <property type="entry name" value="CobW-likC_sf"/>
</dbReference>
<comment type="caution">
    <text evidence="9">The sequence shown here is derived from an EMBL/GenBank/DDBJ whole genome shotgun (WGS) entry which is preliminary data.</text>
</comment>
<dbReference type="PANTHER" id="PTHR13748:SF62">
    <property type="entry name" value="COBW DOMAIN-CONTAINING PROTEIN"/>
    <property type="match status" value="1"/>
</dbReference>
<evidence type="ECO:0000256" key="4">
    <source>
        <dbReference type="ARBA" id="ARBA00034320"/>
    </source>
</evidence>
<keyword evidence="1" id="KW-0547">Nucleotide-binding</keyword>
<evidence type="ECO:0000313" key="9">
    <source>
        <dbReference type="EMBL" id="MFC3230696.1"/>
    </source>
</evidence>
<reference evidence="10" key="1">
    <citation type="journal article" date="2019" name="Int. J. Syst. Evol. Microbiol.">
        <title>The Global Catalogue of Microorganisms (GCM) 10K type strain sequencing project: providing services to taxonomists for standard genome sequencing and annotation.</title>
        <authorList>
            <consortium name="The Broad Institute Genomics Platform"/>
            <consortium name="The Broad Institute Genome Sequencing Center for Infectious Disease"/>
            <person name="Wu L."/>
            <person name="Ma J."/>
        </authorList>
    </citation>
    <scope>NUCLEOTIDE SEQUENCE [LARGE SCALE GENOMIC DNA]</scope>
    <source>
        <strain evidence="10">KCTC 42964</strain>
    </source>
</reference>
<name>A0ABV7L7P5_9PROT</name>
<dbReference type="InterPro" id="IPR003495">
    <property type="entry name" value="CobW/HypB/UreG_nucleotide-bd"/>
</dbReference>
<evidence type="ECO:0000259" key="8">
    <source>
        <dbReference type="SMART" id="SM00833"/>
    </source>
</evidence>
<keyword evidence="3" id="KW-0143">Chaperone</keyword>
<dbReference type="InterPro" id="IPR027417">
    <property type="entry name" value="P-loop_NTPase"/>
</dbReference>
<gene>
    <name evidence="9" type="ORF">ACFOGJ_25835</name>
</gene>
<dbReference type="EMBL" id="JBHRTR010000048">
    <property type="protein sequence ID" value="MFC3230696.1"/>
    <property type="molecule type" value="Genomic_DNA"/>
</dbReference>
<dbReference type="Pfam" id="PF02492">
    <property type="entry name" value="cobW"/>
    <property type="match status" value="1"/>
</dbReference>
<comment type="function">
    <text evidence="5">Zinc chaperone that directly transfers zinc cofactor to target proteins, thereby activating them. Zinc is transferred from the CXCC motif in the GTPase domain to the zinc binding site in target proteins in a process requiring GTP hydrolysis.</text>
</comment>
<sequence>MTARRTRTTKPAARRQRLPVAVLTGFLGAGKTSLLRRLLAAEAAGRTAVLVNEFGEVGIDQLLVSPIAPDIVLLESGCICCRIRGELKDALVDLLDARAEGRLPPFERIVIETTGLAEPGPIHSTLAADPLLANQVVLERVVAVIDAGNAQETHGRRPEWLAQVAAADIIALAKTDLATAAQAGALRALLAQLNPGAALVETAELDGPAVAALFDRPVDRTAGLLPAAPAPKRHRARDHDHGHDHAHEHEHGAVTSFTLVLDRKLDWTAFGVWLSALLHWHGDRILRVKGILDTGTTGGEGERPLLLNGVQHTIHPPEHLPAWPGSDRRSRLVFITDGLERATVERSLAAWLAAATGPKRARSA</sequence>
<comment type="catalytic activity">
    <reaction evidence="6">
        <text>GTP + H2O = GDP + phosphate + H(+)</text>
        <dbReference type="Rhea" id="RHEA:19669"/>
        <dbReference type="ChEBI" id="CHEBI:15377"/>
        <dbReference type="ChEBI" id="CHEBI:15378"/>
        <dbReference type="ChEBI" id="CHEBI:37565"/>
        <dbReference type="ChEBI" id="CHEBI:43474"/>
        <dbReference type="ChEBI" id="CHEBI:58189"/>
    </reaction>
    <physiologicalReaction direction="left-to-right" evidence="6">
        <dbReference type="Rhea" id="RHEA:19670"/>
    </physiologicalReaction>
</comment>
<evidence type="ECO:0000256" key="5">
    <source>
        <dbReference type="ARBA" id="ARBA00045658"/>
    </source>
</evidence>
<dbReference type="PANTHER" id="PTHR13748">
    <property type="entry name" value="COBW-RELATED"/>
    <property type="match status" value="1"/>
</dbReference>
<keyword evidence="10" id="KW-1185">Reference proteome</keyword>
<evidence type="ECO:0000256" key="6">
    <source>
        <dbReference type="ARBA" id="ARBA00049117"/>
    </source>
</evidence>
<dbReference type="Proteomes" id="UP001595528">
    <property type="component" value="Unassembled WGS sequence"/>
</dbReference>
<comment type="similarity">
    <text evidence="4">Belongs to the SIMIBI class G3E GTPase family. ZNG1 subfamily.</text>
</comment>
<dbReference type="Pfam" id="PF07683">
    <property type="entry name" value="CobW_C"/>
    <property type="match status" value="1"/>
</dbReference>
<evidence type="ECO:0000256" key="7">
    <source>
        <dbReference type="SAM" id="MobiDB-lite"/>
    </source>
</evidence>
<dbReference type="InterPro" id="IPR051316">
    <property type="entry name" value="Zinc-reg_GTPase_activator"/>
</dbReference>
<dbReference type="SMART" id="SM00833">
    <property type="entry name" value="CobW_C"/>
    <property type="match status" value="1"/>
</dbReference>
<evidence type="ECO:0000256" key="1">
    <source>
        <dbReference type="ARBA" id="ARBA00022741"/>
    </source>
</evidence>
<accession>A0ABV7L7P5</accession>
<dbReference type="CDD" id="cd03112">
    <property type="entry name" value="CobW-like"/>
    <property type="match status" value="1"/>
</dbReference>
<feature type="compositionally biased region" description="Basic and acidic residues" evidence="7">
    <location>
        <begin position="237"/>
        <end position="249"/>
    </location>
</feature>
<evidence type="ECO:0000256" key="2">
    <source>
        <dbReference type="ARBA" id="ARBA00022801"/>
    </source>
</evidence>
<dbReference type="SUPFAM" id="SSF90002">
    <property type="entry name" value="Hypothetical protein YjiA, C-terminal domain"/>
    <property type="match status" value="1"/>
</dbReference>
<dbReference type="RefSeq" id="WP_379906110.1">
    <property type="nucleotide sequence ID" value="NZ_JBHRTR010000048.1"/>
</dbReference>
<organism evidence="9 10">
    <name type="scientific">Marinibaculum pumilum</name>
    <dbReference type="NCBI Taxonomy" id="1766165"/>
    <lineage>
        <taxon>Bacteria</taxon>
        <taxon>Pseudomonadati</taxon>
        <taxon>Pseudomonadota</taxon>
        <taxon>Alphaproteobacteria</taxon>
        <taxon>Rhodospirillales</taxon>
        <taxon>Rhodospirillaceae</taxon>
        <taxon>Marinibaculum</taxon>
    </lineage>
</organism>
<feature type="region of interest" description="Disordered" evidence="7">
    <location>
        <begin position="224"/>
        <end position="249"/>
    </location>
</feature>
<evidence type="ECO:0000256" key="3">
    <source>
        <dbReference type="ARBA" id="ARBA00023186"/>
    </source>
</evidence>
<dbReference type="SUPFAM" id="SSF52540">
    <property type="entry name" value="P-loop containing nucleoside triphosphate hydrolases"/>
    <property type="match status" value="1"/>
</dbReference>
<feature type="domain" description="CobW C-terminal" evidence="8">
    <location>
        <begin position="254"/>
        <end position="352"/>
    </location>
</feature>
<evidence type="ECO:0000313" key="10">
    <source>
        <dbReference type="Proteomes" id="UP001595528"/>
    </source>
</evidence>
<dbReference type="Gene3D" id="3.30.1220.10">
    <property type="entry name" value="CobW-like, C-terminal domain"/>
    <property type="match status" value="1"/>
</dbReference>
<dbReference type="InterPro" id="IPR011629">
    <property type="entry name" value="CobW-like_C"/>
</dbReference>
<proteinExistence type="inferred from homology"/>
<protein>
    <submittedName>
        <fullName evidence="9">CobW family GTP-binding protein</fullName>
    </submittedName>
</protein>
<keyword evidence="2" id="KW-0378">Hydrolase</keyword>